<keyword evidence="12" id="KW-0694">RNA-binding</keyword>
<dbReference type="GO" id="GO:0003723">
    <property type="term" value="F:RNA binding"/>
    <property type="evidence" value="ECO:0007669"/>
    <property type="project" value="UniProtKB-KW"/>
</dbReference>
<dbReference type="GO" id="GO:0005634">
    <property type="term" value="C:nucleus"/>
    <property type="evidence" value="ECO:0007669"/>
    <property type="project" value="UniProtKB-SubCell"/>
</dbReference>
<keyword evidence="19" id="KW-1185">Reference proteome</keyword>
<evidence type="ECO:0000256" key="8">
    <source>
        <dbReference type="ARBA" id="ARBA00022801"/>
    </source>
</evidence>
<dbReference type="GO" id="GO:0005524">
    <property type="term" value="F:ATP binding"/>
    <property type="evidence" value="ECO:0007669"/>
    <property type="project" value="UniProtKB-KW"/>
</dbReference>
<evidence type="ECO:0000256" key="14">
    <source>
        <dbReference type="PROSITE-ProRule" id="PRU00449"/>
    </source>
</evidence>
<feature type="compositionally biased region" description="Basic and acidic residues" evidence="16">
    <location>
        <begin position="837"/>
        <end position="847"/>
    </location>
</feature>
<dbReference type="Gene3D" id="3.30.1370.50">
    <property type="entry name" value="R3H-like domain"/>
    <property type="match status" value="1"/>
</dbReference>
<feature type="region of interest" description="Disordered" evidence="16">
    <location>
        <begin position="776"/>
        <end position="959"/>
    </location>
</feature>
<feature type="region of interest" description="Disordered" evidence="16">
    <location>
        <begin position="651"/>
        <end position="728"/>
    </location>
</feature>
<evidence type="ECO:0000256" key="7">
    <source>
        <dbReference type="ARBA" id="ARBA00022771"/>
    </source>
</evidence>
<dbReference type="InterPro" id="IPR027417">
    <property type="entry name" value="P-loop_NTPase"/>
</dbReference>
<evidence type="ECO:0000256" key="11">
    <source>
        <dbReference type="ARBA" id="ARBA00022840"/>
    </source>
</evidence>
<dbReference type="Gene3D" id="2.40.30.270">
    <property type="match status" value="1"/>
</dbReference>
<dbReference type="Pfam" id="PF01428">
    <property type="entry name" value="zf-AN1"/>
    <property type="match status" value="1"/>
</dbReference>
<feature type="compositionally biased region" description="Basic and acidic residues" evidence="16">
    <location>
        <begin position="809"/>
        <end position="826"/>
    </location>
</feature>
<dbReference type="InterPro" id="IPR001374">
    <property type="entry name" value="R3H_dom"/>
</dbReference>
<feature type="compositionally biased region" description="Basic and acidic residues" evidence="16">
    <location>
        <begin position="854"/>
        <end position="868"/>
    </location>
</feature>
<dbReference type="InterPro" id="IPR050534">
    <property type="entry name" value="Coronavir_polyprotein_1ab"/>
</dbReference>
<dbReference type="InterPro" id="IPR004483">
    <property type="entry name" value="SMUBP-2/Hcs1-like"/>
</dbReference>
<dbReference type="Gene3D" id="4.10.1110.10">
    <property type="entry name" value="AN1-like Zinc finger"/>
    <property type="match status" value="1"/>
</dbReference>
<evidence type="ECO:0000256" key="6">
    <source>
        <dbReference type="ARBA" id="ARBA00022741"/>
    </source>
</evidence>
<keyword evidence="4" id="KW-0963">Cytoplasm</keyword>
<dbReference type="SMART" id="SM00382">
    <property type="entry name" value="AAA"/>
    <property type="match status" value="1"/>
</dbReference>
<evidence type="ECO:0000256" key="2">
    <source>
        <dbReference type="ARBA" id="ARBA00004496"/>
    </source>
</evidence>
<dbReference type="SMART" id="SM00154">
    <property type="entry name" value="ZnF_AN1"/>
    <property type="match status" value="1"/>
</dbReference>
<dbReference type="GO" id="GO:0043139">
    <property type="term" value="F:5'-3' DNA helicase activity"/>
    <property type="evidence" value="ECO:0007669"/>
    <property type="project" value="TreeGrafter"/>
</dbReference>
<evidence type="ECO:0000256" key="3">
    <source>
        <dbReference type="ARBA" id="ARBA00007913"/>
    </source>
</evidence>
<feature type="coiled-coil region" evidence="15">
    <location>
        <begin position="309"/>
        <end position="336"/>
    </location>
</feature>
<evidence type="ECO:0000256" key="16">
    <source>
        <dbReference type="SAM" id="MobiDB-lite"/>
    </source>
</evidence>
<dbReference type="PROSITE" id="PS51039">
    <property type="entry name" value="ZF_AN1"/>
    <property type="match status" value="1"/>
</dbReference>
<evidence type="ECO:0000256" key="5">
    <source>
        <dbReference type="ARBA" id="ARBA00022723"/>
    </source>
</evidence>
<evidence type="ECO:0000256" key="4">
    <source>
        <dbReference type="ARBA" id="ARBA00022490"/>
    </source>
</evidence>
<evidence type="ECO:0000256" key="9">
    <source>
        <dbReference type="ARBA" id="ARBA00022806"/>
    </source>
</evidence>
<feature type="compositionally biased region" description="Basic and acidic residues" evidence="16">
    <location>
        <begin position="655"/>
        <end position="668"/>
    </location>
</feature>
<evidence type="ECO:0000313" key="19">
    <source>
        <dbReference type="Proteomes" id="UP001318040"/>
    </source>
</evidence>
<keyword evidence="6" id="KW-0547">Nucleotide-binding</keyword>
<evidence type="ECO:0000259" key="18">
    <source>
        <dbReference type="PROSITE" id="PS51061"/>
    </source>
</evidence>
<evidence type="ECO:0000256" key="10">
    <source>
        <dbReference type="ARBA" id="ARBA00022833"/>
    </source>
</evidence>
<dbReference type="InterPro" id="IPR041677">
    <property type="entry name" value="DNA2/NAM7_AAA_11"/>
</dbReference>
<evidence type="ECO:0000259" key="17">
    <source>
        <dbReference type="PROSITE" id="PS51039"/>
    </source>
</evidence>
<feature type="compositionally biased region" description="Polar residues" evidence="16">
    <location>
        <begin position="718"/>
        <end position="728"/>
    </location>
</feature>
<evidence type="ECO:0000256" key="1">
    <source>
        <dbReference type="ARBA" id="ARBA00004123"/>
    </source>
</evidence>
<dbReference type="InterPro" id="IPR048761">
    <property type="entry name" value="SMUBP-2_HCS1_1B"/>
</dbReference>
<dbReference type="AlphaFoldDB" id="A0AAJ7SU32"/>
<keyword evidence="8" id="KW-0378">Hydrolase</keyword>
<dbReference type="Gene3D" id="3.40.50.300">
    <property type="entry name" value="P-loop containing nucleotide triphosphate hydrolases"/>
    <property type="match status" value="2"/>
</dbReference>
<dbReference type="SUPFAM" id="SSF52540">
    <property type="entry name" value="P-loop containing nucleoside triphosphate hydrolases"/>
    <property type="match status" value="1"/>
</dbReference>
<comment type="similarity">
    <text evidence="3">Belongs to the DNA2/NAM7 helicase family.</text>
</comment>
<keyword evidence="10" id="KW-0862">Zinc</keyword>
<proteinExistence type="inferred from homology"/>
<dbReference type="CTD" id="3508"/>
<evidence type="ECO:0000256" key="13">
    <source>
        <dbReference type="ARBA" id="ARBA00023242"/>
    </source>
</evidence>
<keyword evidence="5" id="KW-0479">Metal-binding</keyword>
<comment type="subcellular location">
    <subcellularLocation>
        <location evidence="2">Cytoplasm</location>
    </subcellularLocation>
    <subcellularLocation>
        <location evidence="1">Nucleus</location>
    </subcellularLocation>
</comment>
<evidence type="ECO:0000256" key="15">
    <source>
        <dbReference type="SAM" id="Coils"/>
    </source>
</evidence>
<dbReference type="GO" id="GO:0003677">
    <property type="term" value="F:DNA binding"/>
    <property type="evidence" value="ECO:0007669"/>
    <property type="project" value="UniProtKB-KW"/>
</dbReference>
<feature type="region of interest" description="Disordered" evidence="16">
    <location>
        <begin position="1037"/>
        <end position="1081"/>
    </location>
</feature>
<feature type="domain" description="R3H" evidence="18">
    <location>
        <begin position="730"/>
        <end position="794"/>
    </location>
</feature>
<evidence type="ECO:0000313" key="20">
    <source>
        <dbReference type="RefSeq" id="XP_032804810.1"/>
    </source>
</evidence>
<dbReference type="GO" id="GO:0008270">
    <property type="term" value="F:zinc ion binding"/>
    <property type="evidence" value="ECO:0007669"/>
    <property type="project" value="UniProtKB-KW"/>
</dbReference>
<dbReference type="Pfam" id="PF13087">
    <property type="entry name" value="AAA_12"/>
    <property type="match status" value="1"/>
</dbReference>
<dbReference type="InterPro" id="IPR047187">
    <property type="entry name" value="SF1_C_Upf1"/>
</dbReference>
<dbReference type="CDD" id="cd18808">
    <property type="entry name" value="SF1_C_Upf1"/>
    <property type="match status" value="1"/>
</dbReference>
<feature type="compositionally biased region" description="Basic and acidic residues" evidence="16">
    <location>
        <begin position="908"/>
        <end position="938"/>
    </location>
</feature>
<reference evidence="20" key="1">
    <citation type="submission" date="2025-08" db="UniProtKB">
        <authorList>
            <consortium name="RefSeq"/>
        </authorList>
    </citation>
    <scope>IDENTIFICATION</scope>
    <source>
        <tissue evidence="20">Sperm</tissue>
    </source>
</reference>
<feature type="domain" description="AN1-type" evidence="17">
    <location>
        <begin position="977"/>
        <end position="1026"/>
    </location>
</feature>
<dbReference type="CDD" id="cd18044">
    <property type="entry name" value="DEXXQc_SMUBP2"/>
    <property type="match status" value="1"/>
</dbReference>
<dbReference type="PROSITE" id="PS51061">
    <property type="entry name" value="R3H"/>
    <property type="match status" value="1"/>
</dbReference>
<dbReference type="FunFam" id="3.40.50.300:FF:001146">
    <property type="entry name" value="DNA-binding protein SMUBP-2 isoform X1"/>
    <property type="match status" value="1"/>
</dbReference>
<dbReference type="KEGG" id="pmrn:116939901"/>
<keyword evidence="20" id="KW-0238">DNA-binding</keyword>
<feature type="compositionally biased region" description="Basic and acidic residues" evidence="16">
    <location>
        <begin position="700"/>
        <end position="709"/>
    </location>
</feature>
<dbReference type="SUPFAM" id="SSF118310">
    <property type="entry name" value="AN1-like Zinc finger"/>
    <property type="match status" value="1"/>
</dbReference>
<dbReference type="NCBIfam" id="TIGR00376">
    <property type="entry name" value="IGHMBP2 family helicase"/>
    <property type="match status" value="1"/>
</dbReference>
<keyword evidence="7 14" id="KW-0863">Zinc-finger</keyword>
<keyword evidence="9" id="KW-0347">Helicase</keyword>
<feature type="compositionally biased region" description="Polar residues" evidence="16">
    <location>
        <begin position="882"/>
        <end position="901"/>
    </location>
</feature>
<dbReference type="PANTHER" id="PTHR43788:SF8">
    <property type="entry name" value="DNA-BINDING PROTEIN SMUBP-2"/>
    <property type="match status" value="1"/>
</dbReference>
<dbReference type="SUPFAM" id="SSF82708">
    <property type="entry name" value="R3H domain"/>
    <property type="match status" value="1"/>
</dbReference>
<feature type="compositionally biased region" description="Basic and acidic residues" evidence="16">
    <location>
        <begin position="1042"/>
        <end position="1064"/>
    </location>
</feature>
<keyword evidence="15" id="KW-0175">Coiled coil</keyword>
<accession>A0AAJ7SU32</accession>
<dbReference type="RefSeq" id="XP_032804810.1">
    <property type="nucleotide sequence ID" value="XM_032948919.1"/>
</dbReference>
<keyword evidence="11" id="KW-0067">ATP-binding</keyword>
<dbReference type="Pfam" id="PF13086">
    <property type="entry name" value="AAA_11"/>
    <property type="match status" value="1"/>
</dbReference>
<evidence type="ECO:0000256" key="12">
    <source>
        <dbReference type="ARBA" id="ARBA00022884"/>
    </source>
</evidence>
<dbReference type="InterPro" id="IPR000058">
    <property type="entry name" value="Znf_AN1"/>
</dbReference>
<dbReference type="GO" id="GO:0005737">
    <property type="term" value="C:cytoplasm"/>
    <property type="evidence" value="ECO:0007669"/>
    <property type="project" value="UniProtKB-SubCell"/>
</dbReference>
<dbReference type="InterPro" id="IPR036867">
    <property type="entry name" value="R3H_dom_sf"/>
</dbReference>
<dbReference type="InterPro" id="IPR041679">
    <property type="entry name" value="DNA2/NAM7-like_C"/>
</dbReference>
<dbReference type="InterPro" id="IPR035896">
    <property type="entry name" value="AN1-like_Znf"/>
</dbReference>
<dbReference type="Pfam" id="PF01424">
    <property type="entry name" value="R3H"/>
    <property type="match status" value="1"/>
</dbReference>
<dbReference type="Pfam" id="PF21138">
    <property type="entry name" value="SMUBP-2_HCS1_1B"/>
    <property type="match status" value="1"/>
</dbReference>
<sequence length="1081" mass="117754">MMSMESFIVKWQELLKEEREAEIEQAKSWQQGVPLKELQRRGICLLRLHLCNRRTGLYGRQLLKFAARGGAPDSKLPSNDFGPGDIVGLYEGARDAVEAQLASGVVTRVSASAVTVAFDEAHDALDLKHDGPYSLLKLANDVTYKRLKTALTALNNHHGGPSGQMISVLFGTSEPSAPLAHTGQVEFLNTALDHSQREAVIFALAQREVAIIHGPPGTGKTTTVVEIIQQTVRRGEKVLACAPSNVAVDNLVERLACAGVRVLRLGHPARLLDSVRSRCLDAVLARGDDAGIVRDVRSDMDKVHAKLRNGSERGERARLQAEMRSLRKELREREDTAMRNILQSADVILATTTGAWAGGPLKLLPPAHFAVAVVDECGQAVEAASWLPLLQAPRCVLAGDHRQLPPTIVSQRAAEGGLAVSLMERLVERLGSSAVRMLTVQYRMNAAIMDWASQHVYQGKLEAHPSVASHLLKDLPGVEATDETALALLLVDTAGCGLLETELAGEQSKGNAGEVDIVSAHVQALIDAGVKAEDIAVIAPYNLQVDMLRQKLSDRHPELEIRSVDGFQGREKEAVILSLVRSNRKGEVGFLAEDRRINVAVTRARRHLAVVCDSCTVRRHGFLGTLLDHMARRGETRTAYEYLQDIVPENFSHVKSTDEPRTEGDKEGGGGARAKPQQIRDKTSGGRAPNSKVQAAVSAARDKRVDASVHKMPRGSAETATQIAPSVSSSSTLEELRKCVEGFVADPARNRLDFPASLNSHERMLVHQLAEELGLGHASTGSGNQRHVAAWKPGEGAPAVAKPSVANGETRRGRSEAEQLDESSRKEPKKKASQKNSAERQCLESESLRAGGLQKEKSLRRDISEKEPLQNNALVGGPRPLQASTNIKPASPASSRQQTAASGGVDLKSLHLERVEREHARQEEKLRQQKQQNEDPGKNGKTRTAHTKGEVGGKSGKTGVVGEKAEEDFDAMIAAMVKANSRCAFAKCKTSVQTLSQHCQFCKSLYCLSHHIPEVHGCGEQARAHARRAVLRDGVLYPGSGPRERASDPARRQQLQRRFEKKMNEMVSQRKPKQKDKDKDK</sequence>
<protein>
    <submittedName>
        <fullName evidence="20">DNA-binding protein SMUBP-2 isoform X1</fullName>
    </submittedName>
</protein>
<name>A0AAJ7SU32_PETMA</name>
<gene>
    <name evidence="20" type="primary">IGHMBP2</name>
</gene>
<dbReference type="GO" id="GO:0016787">
    <property type="term" value="F:hydrolase activity"/>
    <property type="evidence" value="ECO:0007669"/>
    <property type="project" value="UniProtKB-KW"/>
</dbReference>
<dbReference type="PANTHER" id="PTHR43788">
    <property type="entry name" value="DNA2/NAM7 HELICASE FAMILY MEMBER"/>
    <property type="match status" value="1"/>
</dbReference>
<keyword evidence="13" id="KW-0539">Nucleus</keyword>
<dbReference type="SMART" id="SM00393">
    <property type="entry name" value="R3H"/>
    <property type="match status" value="1"/>
</dbReference>
<organism evidence="19 20">
    <name type="scientific">Petromyzon marinus</name>
    <name type="common">Sea lamprey</name>
    <dbReference type="NCBI Taxonomy" id="7757"/>
    <lineage>
        <taxon>Eukaryota</taxon>
        <taxon>Metazoa</taxon>
        <taxon>Chordata</taxon>
        <taxon>Craniata</taxon>
        <taxon>Vertebrata</taxon>
        <taxon>Cyclostomata</taxon>
        <taxon>Hyperoartia</taxon>
        <taxon>Petromyzontiformes</taxon>
        <taxon>Petromyzontidae</taxon>
        <taxon>Petromyzon</taxon>
    </lineage>
</organism>
<dbReference type="InterPro" id="IPR003593">
    <property type="entry name" value="AAA+_ATPase"/>
</dbReference>
<dbReference type="Proteomes" id="UP001318040">
    <property type="component" value="Chromosome 7"/>
</dbReference>
<dbReference type="FunFam" id="3.30.1370.50:FF:000002">
    <property type="entry name" value="Immunoglobulin mu DNA-binding protein 2"/>
    <property type="match status" value="1"/>
</dbReference>